<name>A0A3B4GSK7_9CICH</name>
<dbReference type="AlphaFoldDB" id="A0A3B4GSK7"/>
<organism evidence="9">
    <name type="scientific">Pundamilia nyererei</name>
    <dbReference type="NCBI Taxonomy" id="303518"/>
    <lineage>
        <taxon>Eukaryota</taxon>
        <taxon>Metazoa</taxon>
        <taxon>Chordata</taxon>
        <taxon>Craniata</taxon>
        <taxon>Vertebrata</taxon>
        <taxon>Euteleostomi</taxon>
        <taxon>Actinopterygii</taxon>
        <taxon>Neopterygii</taxon>
        <taxon>Teleostei</taxon>
        <taxon>Neoteleostei</taxon>
        <taxon>Acanthomorphata</taxon>
        <taxon>Ovalentaria</taxon>
        <taxon>Cichlomorphae</taxon>
        <taxon>Cichliformes</taxon>
        <taxon>Cichlidae</taxon>
        <taxon>African cichlids</taxon>
        <taxon>Pseudocrenilabrinae</taxon>
        <taxon>Haplochromini</taxon>
        <taxon>Pundamilia</taxon>
    </lineage>
</organism>
<keyword evidence="4" id="KW-0812">Transmembrane</keyword>
<dbReference type="STRING" id="303518.ENSPNYP00000025139"/>
<evidence type="ECO:0000256" key="7">
    <source>
        <dbReference type="ARBA" id="ARBA00023136"/>
    </source>
</evidence>
<keyword evidence="7" id="KW-0472">Membrane</keyword>
<evidence type="ECO:0000256" key="1">
    <source>
        <dbReference type="ARBA" id="ARBA00008295"/>
    </source>
</evidence>
<dbReference type="Ensembl" id="ENSPNYT00000025755.1">
    <property type="protein sequence ID" value="ENSPNYP00000025139.1"/>
    <property type="gene ID" value="ENSPNYG00000018979.1"/>
</dbReference>
<dbReference type="GO" id="GO:0005198">
    <property type="term" value="F:structural molecule activity"/>
    <property type="evidence" value="ECO:0007669"/>
    <property type="project" value="InterPro"/>
</dbReference>
<sequence length="195" mass="21274">SICALPTWTVHKVDHQSSNNVQSEGLWKACDTVSAEHVECKQYGSLDLEVARVLIIIAIIIGVFGILLGVVGSKFINFVPDEMKKSKIAMVSGVAILFAGLFVLIPVCWTTITITYVLQGDRVKSEPGALLYIGWITTAPLFLGGDLIFDFFFIKLFNIDCYSNSYHVSKAICNKTCRLPECSSSSPSLSGSLES</sequence>
<evidence type="ECO:0000313" key="9">
    <source>
        <dbReference type="Ensembl" id="ENSPNYP00000025139.1"/>
    </source>
</evidence>
<dbReference type="InterPro" id="IPR017974">
    <property type="entry name" value="Claudin_CS"/>
</dbReference>
<dbReference type="Gene3D" id="1.20.140.150">
    <property type="match status" value="1"/>
</dbReference>
<protein>
    <recommendedName>
        <fullName evidence="8">Claudin</fullName>
    </recommendedName>
</protein>
<dbReference type="InterPro" id="IPR006187">
    <property type="entry name" value="Claudin"/>
</dbReference>
<comment type="subcellular location">
    <subcellularLocation>
        <location evidence="8">Cell junction</location>
        <location evidence="8">Tight junction</location>
    </subcellularLocation>
    <subcellularLocation>
        <location evidence="8">Cell membrane</location>
        <topology evidence="8">Multi-pass membrane protein</topology>
    </subcellularLocation>
</comment>
<evidence type="ECO:0000256" key="5">
    <source>
        <dbReference type="ARBA" id="ARBA00022949"/>
    </source>
</evidence>
<accession>A0A3B4GSK7</accession>
<keyword evidence="2 8" id="KW-0796">Tight junction</keyword>
<comment type="similarity">
    <text evidence="1 8">Belongs to the claudin family.</text>
</comment>
<dbReference type="PROSITE" id="PS01346">
    <property type="entry name" value="CLAUDIN"/>
    <property type="match status" value="1"/>
</dbReference>
<comment type="function">
    <text evidence="8">Claudins function as major constituents of the tight junction complexes that regulate the permeability of epithelia.</text>
</comment>
<keyword evidence="3 8" id="KW-1003">Cell membrane</keyword>
<evidence type="ECO:0000256" key="6">
    <source>
        <dbReference type="ARBA" id="ARBA00022989"/>
    </source>
</evidence>
<dbReference type="GO" id="GO:0005923">
    <property type="term" value="C:bicellular tight junction"/>
    <property type="evidence" value="ECO:0007669"/>
    <property type="project" value="UniProtKB-SubCell"/>
</dbReference>
<evidence type="ECO:0000256" key="3">
    <source>
        <dbReference type="ARBA" id="ARBA00022475"/>
    </source>
</evidence>
<keyword evidence="6" id="KW-1133">Transmembrane helix</keyword>
<evidence type="ECO:0000256" key="4">
    <source>
        <dbReference type="ARBA" id="ARBA00022692"/>
    </source>
</evidence>
<dbReference type="GO" id="GO:0005886">
    <property type="term" value="C:plasma membrane"/>
    <property type="evidence" value="ECO:0007669"/>
    <property type="project" value="UniProtKB-SubCell"/>
</dbReference>
<dbReference type="PANTHER" id="PTHR12002">
    <property type="entry name" value="CLAUDIN"/>
    <property type="match status" value="1"/>
</dbReference>
<evidence type="ECO:0000256" key="2">
    <source>
        <dbReference type="ARBA" id="ARBA00022427"/>
    </source>
</evidence>
<reference evidence="9" key="1">
    <citation type="submission" date="2023-09" db="UniProtKB">
        <authorList>
            <consortium name="Ensembl"/>
        </authorList>
    </citation>
    <scope>IDENTIFICATION</scope>
</reference>
<dbReference type="PRINTS" id="PR01077">
    <property type="entry name" value="CLAUDIN"/>
</dbReference>
<keyword evidence="5 8" id="KW-0965">Cell junction</keyword>
<dbReference type="Pfam" id="PF00822">
    <property type="entry name" value="PMP22_Claudin"/>
    <property type="match status" value="1"/>
</dbReference>
<proteinExistence type="inferred from homology"/>
<evidence type="ECO:0000256" key="8">
    <source>
        <dbReference type="RuleBase" id="RU060637"/>
    </source>
</evidence>
<dbReference type="GeneTree" id="ENSGT00940000154762"/>
<dbReference type="InterPro" id="IPR004031">
    <property type="entry name" value="PMP22/EMP/MP20/Claudin"/>
</dbReference>